<protein>
    <submittedName>
        <fullName evidence="2">DUF397 domain-containing protein</fullName>
    </submittedName>
</protein>
<dbReference type="RefSeq" id="WP_378289557.1">
    <property type="nucleotide sequence ID" value="NZ_JBHSON010000101.1"/>
</dbReference>
<organism evidence="2 3">
    <name type="scientific">Actinomadura rugatobispora</name>
    <dbReference type="NCBI Taxonomy" id="1994"/>
    <lineage>
        <taxon>Bacteria</taxon>
        <taxon>Bacillati</taxon>
        <taxon>Actinomycetota</taxon>
        <taxon>Actinomycetes</taxon>
        <taxon>Streptosporangiales</taxon>
        <taxon>Thermomonosporaceae</taxon>
        <taxon>Actinomadura</taxon>
    </lineage>
</organism>
<accession>A0ABW1AEP1</accession>
<name>A0ABW1AEP1_9ACTN</name>
<dbReference type="InterPro" id="IPR007278">
    <property type="entry name" value="DUF397"/>
</dbReference>
<dbReference type="Proteomes" id="UP001596074">
    <property type="component" value="Unassembled WGS sequence"/>
</dbReference>
<dbReference type="Pfam" id="PF04149">
    <property type="entry name" value="DUF397"/>
    <property type="match status" value="1"/>
</dbReference>
<reference evidence="3" key="1">
    <citation type="journal article" date="2019" name="Int. J. Syst. Evol. Microbiol.">
        <title>The Global Catalogue of Microorganisms (GCM) 10K type strain sequencing project: providing services to taxonomists for standard genome sequencing and annotation.</title>
        <authorList>
            <consortium name="The Broad Institute Genomics Platform"/>
            <consortium name="The Broad Institute Genome Sequencing Center for Infectious Disease"/>
            <person name="Wu L."/>
            <person name="Ma J."/>
        </authorList>
    </citation>
    <scope>NUCLEOTIDE SEQUENCE [LARGE SCALE GENOMIC DNA]</scope>
    <source>
        <strain evidence="3">KCTC 42087</strain>
    </source>
</reference>
<sequence>MWRLRAVATGKHSQSGGIDQRPDDWCANCLSMMGAPPLTTGMNKELRRSIAATTHTGSTQPHMRPSRALVRDVLQKGIRMESSKFRKSSRCEELNQTGCVEVADGTEFVAVRDSTDRNGPVIRVAKSEWRRLVRGLRSL</sequence>
<feature type="domain" description="DUF397" evidence="1">
    <location>
        <begin position="84"/>
        <end position="137"/>
    </location>
</feature>
<evidence type="ECO:0000259" key="1">
    <source>
        <dbReference type="Pfam" id="PF04149"/>
    </source>
</evidence>
<gene>
    <name evidence="2" type="ORF">ACFPZN_45895</name>
</gene>
<comment type="caution">
    <text evidence="2">The sequence shown here is derived from an EMBL/GenBank/DDBJ whole genome shotgun (WGS) entry which is preliminary data.</text>
</comment>
<keyword evidence="3" id="KW-1185">Reference proteome</keyword>
<dbReference type="EMBL" id="JBHSON010000101">
    <property type="protein sequence ID" value="MFC5752994.1"/>
    <property type="molecule type" value="Genomic_DNA"/>
</dbReference>
<evidence type="ECO:0000313" key="2">
    <source>
        <dbReference type="EMBL" id="MFC5752994.1"/>
    </source>
</evidence>
<proteinExistence type="predicted"/>
<evidence type="ECO:0000313" key="3">
    <source>
        <dbReference type="Proteomes" id="UP001596074"/>
    </source>
</evidence>